<dbReference type="Proteomes" id="UP000019116">
    <property type="component" value="Chromosome 7B"/>
</dbReference>
<name>A0A3B6SP54_WHEAT</name>
<dbReference type="PANTHER" id="PTHR47723">
    <property type="entry name" value="OS05G0353850 PROTEIN"/>
    <property type="match status" value="1"/>
</dbReference>
<organism evidence="1">
    <name type="scientific">Triticum aestivum</name>
    <name type="common">Wheat</name>
    <dbReference type="NCBI Taxonomy" id="4565"/>
    <lineage>
        <taxon>Eukaryota</taxon>
        <taxon>Viridiplantae</taxon>
        <taxon>Streptophyta</taxon>
        <taxon>Embryophyta</taxon>
        <taxon>Tracheophyta</taxon>
        <taxon>Spermatophyta</taxon>
        <taxon>Magnoliopsida</taxon>
        <taxon>Liliopsida</taxon>
        <taxon>Poales</taxon>
        <taxon>Poaceae</taxon>
        <taxon>BOP clade</taxon>
        <taxon>Pooideae</taxon>
        <taxon>Triticodae</taxon>
        <taxon>Triticeae</taxon>
        <taxon>Triticinae</taxon>
        <taxon>Triticum</taxon>
    </lineage>
</organism>
<dbReference type="Gramene" id="TraesCS7B03G0821300.1">
    <property type="protein sequence ID" value="TraesCS7B03G0821300.1.CDS1"/>
    <property type="gene ID" value="TraesCS7B03G0821300"/>
</dbReference>
<protein>
    <recommendedName>
        <fullName evidence="3">RNase H type-1 domain-containing protein</fullName>
    </recommendedName>
</protein>
<dbReference type="OrthoDB" id="690004at2759"/>
<reference evidence="1" key="1">
    <citation type="submission" date="2018-08" db="EMBL/GenBank/DDBJ databases">
        <authorList>
            <person name="Rossello M."/>
        </authorList>
    </citation>
    <scope>NUCLEOTIDE SEQUENCE [LARGE SCALE GENOMIC DNA]</scope>
    <source>
        <strain evidence="1">cv. Chinese Spring</strain>
    </source>
</reference>
<dbReference type="Gramene" id="TraesCS7B02G306000.1">
    <property type="protein sequence ID" value="TraesCS7B02G306000.1.cds1"/>
    <property type="gene ID" value="TraesCS7B02G306000"/>
</dbReference>
<dbReference type="EnsemblPlants" id="TraesCS7B02G306000.1">
    <property type="protein sequence ID" value="TraesCS7B02G306000.1.cds1"/>
    <property type="gene ID" value="TraesCS7B02G306000"/>
</dbReference>
<dbReference type="AlphaFoldDB" id="A0A3B6SP54"/>
<evidence type="ECO:0000313" key="1">
    <source>
        <dbReference type="EnsemblPlants" id="TraesCS7B02G306000.1.cds1"/>
    </source>
</evidence>
<proteinExistence type="predicted"/>
<dbReference type="Gramene" id="TraesJUL7B03G04230330.1">
    <property type="protein sequence ID" value="TraesJUL7B03G04230330.1.CDS1"/>
    <property type="gene ID" value="TraesJUL7B03G04230330"/>
</dbReference>
<dbReference type="InterPro" id="IPR053151">
    <property type="entry name" value="RNase_H-like"/>
</dbReference>
<keyword evidence="2" id="KW-1185">Reference proteome</keyword>
<evidence type="ECO:0008006" key="3">
    <source>
        <dbReference type="Google" id="ProtNLM"/>
    </source>
</evidence>
<accession>A0A3B6SP54</accession>
<dbReference type="Gramene" id="TraesNOR7B03G04237010.1">
    <property type="protein sequence ID" value="TraesNOR7B03G04237010.1.CDS1"/>
    <property type="gene ID" value="TraesNOR7B03G04237010"/>
</dbReference>
<dbReference type="Gramene" id="TraesJAG7B03G04173450.1">
    <property type="protein sequence ID" value="TraesJAG7B03G04173450.1.CDS1"/>
    <property type="gene ID" value="TraesJAG7B03G04173450"/>
</dbReference>
<sequence>MQDMALAMQHSYLLVVLQSDSSEALSSLSNTAIVRSAYGQIVLQIKDLLGSREIFPQKISRTQNRVVDRLANYSRSKRATAVWLRSVPPCIKGWLPLNCNSMNLQ</sequence>
<dbReference type="Gramene" id="TraesPARA_EIv1.0_2448010.1">
    <property type="protein sequence ID" value="TraesPARA_EIv1.0_2448010.1.CDS1"/>
    <property type="gene ID" value="TraesPARA_EIv1.0_2448010"/>
</dbReference>
<dbReference type="PANTHER" id="PTHR47723:SF24">
    <property type="entry name" value="RNASE H TYPE-1 DOMAIN-CONTAINING PROTEIN"/>
    <property type="match status" value="1"/>
</dbReference>
<dbReference type="Gramene" id="TraesCAD_scaffold_007130_01G000100.1">
    <property type="protein sequence ID" value="TraesCAD_scaffold_007130_01G000100.1"/>
    <property type="gene ID" value="TraesCAD_scaffold_007130_01G000100"/>
</dbReference>
<reference evidence="1" key="2">
    <citation type="submission" date="2018-10" db="UniProtKB">
        <authorList>
            <consortium name="EnsemblPlants"/>
        </authorList>
    </citation>
    <scope>IDENTIFICATION</scope>
</reference>
<dbReference type="Gramene" id="TraesRN7B0100827900.1">
    <property type="protein sequence ID" value="TraesRN7B0100827900.1"/>
    <property type="gene ID" value="TraesRN7B0100827900"/>
</dbReference>
<evidence type="ECO:0000313" key="2">
    <source>
        <dbReference type="Proteomes" id="UP000019116"/>
    </source>
</evidence>